<dbReference type="EMBL" id="JADJMH010000040">
    <property type="protein sequence ID" value="MBK7677688.1"/>
    <property type="molecule type" value="Genomic_DNA"/>
</dbReference>
<sequence>MNRPLAVKRFFLCSLAAAAFVAFTSQSLPPVVASHFGGDGYANAFMTRSFYTWFMLAFVVVLPLILVYLPGTRINLPHGDYWLHPERREESIAFLVRHTARLGTALTLFLCYTHWLILRANQAVPPRLESSWFIGGLVVFLLATVLWLSVFLKRFRKAPRKDA</sequence>
<feature type="transmembrane region" description="Helical" evidence="1">
    <location>
        <begin position="92"/>
        <end position="118"/>
    </location>
</feature>
<name>A0A935Q2E8_9PROT</name>
<evidence type="ECO:0000256" key="2">
    <source>
        <dbReference type="SAM" id="SignalP"/>
    </source>
</evidence>
<feature type="chain" id="PRO_5038080371" description="DUF1648 domain-containing protein" evidence="2">
    <location>
        <begin position="20"/>
        <end position="163"/>
    </location>
</feature>
<protein>
    <recommendedName>
        <fullName evidence="5">DUF1648 domain-containing protein</fullName>
    </recommendedName>
</protein>
<accession>A0A935Q2E8</accession>
<organism evidence="3 4">
    <name type="scientific">Candidatus Accumulibacter proximus</name>
    <dbReference type="NCBI Taxonomy" id="2954385"/>
    <lineage>
        <taxon>Bacteria</taxon>
        <taxon>Pseudomonadati</taxon>
        <taxon>Pseudomonadota</taxon>
        <taxon>Betaproteobacteria</taxon>
        <taxon>Candidatus Accumulibacter</taxon>
    </lineage>
</organism>
<keyword evidence="2" id="KW-0732">Signal</keyword>
<evidence type="ECO:0000313" key="3">
    <source>
        <dbReference type="EMBL" id="MBK7677688.1"/>
    </source>
</evidence>
<proteinExistence type="predicted"/>
<gene>
    <name evidence="3" type="ORF">IPJ27_24745</name>
</gene>
<dbReference type="Proteomes" id="UP000697998">
    <property type="component" value="Unassembled WGS sequence"/>
</dbReference>
<feature type="transmembrane region" description="Helical" evidence="1">
    <location>
        <begin position="49"/>
        <end position="71"/>
    </location>
</feature>
<keyword evidence="1" id="KW-1133">Transmembrane helix</keyword>
<evidence type="ECO:0000256" key="1">
    <source>
        <dbReference type="SAM" id="Phobius"/>
    </source>
</evidence>
<keyword evidence="1" id="KW-0812">Transmembrane</keyword>
<reference evidence="3 4" key="1">
    <citation type="submission" date="2020-10" db="EMBL/GenBank/DDBJ databases">
        <title>Connecting structure to function with the recovery of over 1000 high-quality activated sludge metagenome-assembled genomes encoding full-length rRNA genes using long-read sequencing.</title>
        <authorList>
            <person name="Singleton C.M."/>
            <person name="Petriglieri F."/>
            <person name="Kristensen J.M."/>
            <person name="Kirkegaard R.H."/>
            <person name="Michaelsen T.Y."/>
            <person name="Andersen M.H."/>
            <person name="Karst S.M."/>
            <person name="Dueholm M.S."/>
            <person name="Nielsen P.H."/>
            <person name="Albertsen M."/>
        </authorList>
    </citation>
    <scope>NUCLEOTIDE SEQUENCE [LARGE SCALE GENOMIC DNA]</scope>
    <source>
        <strain evidence="3">EsbW_18-Q3-R4-48_BATAC.285</strain>
    </source>
</reference>
<evidence type="ECO:0008006" key="5">
    <source>
        <dbReference type="Google" id="ProtNLM"/>
    </source>
</evidence>
<feature type="transmembrane region" description="Helical" evidence="1">
    <location>
        <begin position="130"/>
        <end position="152"/>
    </location>
</feature>
<feature type="signal peptide" evidence="2">
    <location>
        <begin position="1"/>
        <end position="19"/>
    </location>
</feature>
<evidence type="ECO:0000313" key="4">
    <source>
        <dbReference type="Proteomes" id="UP000697998"/>
    </source>
</evidence>
<keyword evidence="1" id="KW-0472">Membrane</keyword>
<dbReference type="AlphaFoldDB" id="A0A935Q2E8"/>
<comment type="caution">
    <text evidence="3">The sequence shown here is derived from an EMBL/GenBank/DDBJ whole genome shotgun (WGS) entry which is preliminary data.</text>
</comment>